<evidence type="ECO:0000313" key="2">
    <source>
        <dbReference type="EMBL" id="KPV51423.1"/>
    </source>
</evidence>
<accession>A0A0P9HAL8</accession>
<dbReference type="EMBL" id="LJCR01000919">
    <property type="protein sequence ID" value="KPV51423.1"/>
    <property type="molecule type" value="Genomic_DNA"/>
</dbReference>
<comment type="caution">
    <text evidence="2">The sequence shown here is derived from an EMBL/GenBank/DDBJ whole genome shotgun (WGS) entry which is preliminary data.</text>
</comment>
<feature type="transmembrane region" description="Helical" evidence="1">
    <location>
        <begin position="72"/>
        <end position="92"/>
    </location>
</feature>
<protein>
    <submittedName>
        <fullName evidence="2">Uncharacterized protein</fullName>
    </submittedName>
</protein>
<organism evidence="2 3">
    <name type="scientific">Kouleothrix aurantiaca</name>
    <dbReference type="NCBI Taxonomy" id="186479"/>
    <lineage>
        <taxon>Bacteria</taxon>
        <taxon>Bacillati</taxon>
        <taxon>Chloroflexota</taxon>
        <taxon>Chloroflexia</taxon>
        <taxon>Chloroflexales</taxon>
        <taxon>Roseiflexineae</taxon>
        <taxon>Roseiflexaceae</taxon>
        <taxon>Kouleothrix</taxon>
    </lineage>
</organism>
<reference evidence="2 3" key="1">
    <citation type="submission" date="2015-09" db="EMBL/GenBank/DDBJ databases">
        <title>Draft genome sequence of Kouleothrix aurantiaca JCM 19913.</title>
        <authorList>
            <person name="Hemp J."/>
        </authorList>
    </citation>
    <scope>NUCLEOTIDE SEQUENCE [LARGE SCALE GENOMIC DNA]</scope>
    <source>
        <strain evidence="2 3">COM-B</strain>
    </source>
</reference>
<dbReference type="Proteomes" id="UP000050509">
    <property type="component" value="Unassembled WGS sequence"/>
</dbReference>
<keyword evidence="1" id="KW-0812">Transmembrane</keyword>
<sequence>MAIAVVAILVVVLSAGFTAPRLTSAAQSSGRAAQQARSAVSSANSQGLLLSGIVQPGGTPPSAGTSEEGPPLVLLAYLGLVIVGSALAIGSVRANGGRDL</sequence>
<keyword evidence="3" id="KW-1185">Reference proteome</keyword>
<name>A0A0P9HAL8_9CHLR</name>
<keyword evidence="1" id="KW-0472">Membrane</keyword>
<keyword evidence="1" id="KW-1133">Transmembrane helix</keyword>
<evidence type="ECO:0000313" key="3">
    <source>
        <dbReference type="Proteomes" id="UP000050509"/>
    </source>
</evidence>
<gene>
    <name evidence="2" type="ORF">SE17_21250</name>
</gene>
<dbReference type="AlphaFoldDB" id="A0A0P9HAL8"/>
<evidence type="ECO:0000256" key="1">
    <source>
        <dbReference type="SAM" id="Phobius"/>
    </source>
</evidence>
<proteinExistence type="predicted"/>